<reference evidence="1 2" key="1">
    <citation type="journal article" date="2014" name="Am. J. Bot.">
        <title>Genome assembly and annotation for red clover (Trifolium pratense; Fabaceae).</title>
        <authorList>
            <person name="Istvanek J."/>
            <person name="Jaros M."/>
            <person name="Krenek A."/>
            <person name="Repkova J."/>
        </authorList>
    </citation>
    <scope>NUCLEOTIDE SEQUENCE [LARGE SCALE GENOMIC DNA]</scope>
    <source>
        <strain evidence="2">cv. Tatra</strain>
        <tissue evidence="1">Young leaves</tissue>
    </source>
</reference>
<sequence>MAQFKDLKMEKGGCLRHGAEGLRMTQLEDLKRRKSLLVAPWRRGSAHGAIQGFKKVKSLDLLRRGAEGLRMAQDRNCQIASWRRDLRHLRMAQLRDLYKKNRV</sequence>
<dbReference type="AlphaFoldDB" id="A0A2K3M601"/>
<evidence type="ECO:0000313" key="2">
    <source>
        <dbReference type="Proteomes" id="UP000236291"/>
    </source>
</evidence>
<accession>A0A2K3M601</accession>
<protein>
    <submittedName>
        <fullName evidence="1">Uncharacterized protein</fullName>
    </submittedName>
</protein>
<reference evidence="1 2" key="2">
    <citation type="journal article" date="2017" name="Front. Plant Sci.">
        <title>Gene Classification and Mining of Molecular Markers Useful in Red Clover (Trifolium pratense) Breeding.</title>
        <authorList>
            <person name="Istvanek J."/>
            <person name="Dluhosova J."/>
            <person name="Dluhos P."/>
            <person name="Patkova L."/>
            <person name="Nedelnik J."/>
            <person name="Repkova J."/>
        </authorList>
    </citation>
    <scope>NUCLEOTIDE SEQUENCE [LARGE SCALE GENOMIC DNA]</scope>
    <source>
        <strain evidence="2">cv. Tatra</strain>
        <tissue evidence="1">Young leaves</tissue>
    </source>
</reference>
<organism evidence="1 2">
    <name type="scientific">Trifolium pratense</name>
    <name type="common">Red clover</name>
    <dbReference type="NCBI Taxonomy" id="57577"/>
    <lineage>
        <taxon>Eukaryota</taxon>
        <taxon>Viridiplantae</taxon>
        <taxon>Streptophyta</taxon>
        <taxon>Embryophyta</taxon>
        <taxon>Tracheophyta</taxon>
        <taxon>Spermatophyta</taxon>
        <taxon>Magnoliopsida</taxon>
        <taxon>eudicotyledons</taxon>
        <taxon>Gunneridae</taxon>
        <taxon>Pentapetalae</taxon>
        <taxon>rosids</taxon>
        <taxon>fabids</taxon>
        <taxon>Fabales</taxon>
        <taxon>Fabaceae</taxon>
        <taxon>Papilionoideae</taxon>
        <taxon>50 kb inversion clade</taxon>
        <taxon>NPAAA clade</taxon>
        <taxon>Hologalegina</taxon>
        <taxon>IRL clade</taxon>
        <taxon>Trifolieae</taxon>
        <taxon>Trifolium</taxon>
    </lineage>
</organism>
<dbReference type="Proteomes" id="UP000236291">
    <property type="component" value="Unassembled WGS sequence"/>
</dbReference>
<evidence type="ECO:0000313" key="1">
    <source>
        <dbReference type="EMBL" id="PNX86200.1"/>
    </source>
</evidence>
<gene>
    <name evidence="1" type="ORF">L195_g042277</name>
</gene>
<comment type="caution">
    <text evidence="1">The sequence shown here is derived from an EMBL/GenBank/DDBJ whole genome shotgun (WGS) entry which is preliminary data.</text>
</comment>
<proteinExistence type="predicted"/>
<dbReference type="EMBL" id="ASHM01050586">
    <property type="protein sequence ID" value="PNX86200.1"/>
    <property type="molecule type" value="Genomic_DNA"/>
</dbReference>
<name>A0A2K3M601_TRIPR</name>